<comment type="similarity">
    <text evidence="2">Belongs to the tetraspanin (TM4SF) family.</text>
</comment>
<feature type="disulfide bond" evidence="6">
    <location>
        <begin position="149"/>
        <end position="167"/>
    </location>
</feature>
<evidence type="ECO:0000256" key="1">
    <source>
        <dbReference type="ARBA" id="ARBA00004141"/>
    </source>
</evidence>
<feature type="transmembrane region" description="Helical" evidence="7">
    <location>
        <begin position="55"/>
        <end position="75"/>
    </location>
</feature>
<comment type="subcellular location">
    <subcellularLocation>
        <location evidence="1">Membrane</location>
        <topology evidence="1">Multi-pass membrane protein</topology>
    </subcellularLocation>
</comment>
<proteinExistence type="evidence at transcript level"/>
<dbReference type="Gene3D" id="1.10.1450.10">
    <property type="entry name" value="Tetraspanin"/>
    <property type="match status" value="1"/>
</dbReference>
<evidence type="ECO:0000256" key="2">
    <source>
        <dbReference type="ARBA" id="ARBA00006840"/>
    </source>
</evidence>
<evidence type="ECO:0000256" key="6">
    <source>
        <dbReference type="PIRSR" id="PIRSR002419-1"/>
    </source>
</evidence>
<organism evidence="8">
    <name type="scientific">Capsaspora owczarzaki</name>
    <dbReference type="NCBI Taxonomy" id="192875"/>
    <lineage>
        <taxon>Eukaryota</taxon>
        <taxon>Filasterea</taxon>
        <taxon>Capsaspora</taxon>
    </lineage>
</organism>
<evidence type="ECO:0000313" key="8">
    <source>
        <dbReference type="EMBL" id="ABV45176.1"/>
    </source>
</evidence>
<dbReference type="InterPro" id="IPR000301">
    <property type="entry name" value="Tetraspanin_animals"/>
</dbReference>
<dbReference type="InterPro" id="IPR018499">
    <property type="entry name" value="Tetraspanin/Peripherin"/>
</dbReference>
<keyword evidence="4 7" id="KW-1133">Transmembrane helix</keyword>
<keyword evidence="6" id="KW-1015">Disulfide bond</keyword>
<evidence type="ECO:0000256" key="3">
    <source>
        <dbReference type="ARBA" id="ARBA00022692"/>
    </source>
</evidence>
<dbReference type="AlphaFoldDB" id="C6EQ35"/>
<dbReference type="CDD" id="cd03127">
    <property type="entry name" value="tetraspanin_LEL"/>
    <property type="match status" value="1"/>
</dbReference>
<feature type="transmembrane region" description="Helical" evidence="7">
    <location>
        <begin position="12"/>
        <end position="35"/>
    </location>
</feature>
<dbReference type="PANTHER" id="PTHR19282:SF534">
    <property type="entry name" value="TETRASPANIN FAMILY-RELATED"/>
    <property type="match status" value="1"/>
</dbReference>
<feature type="transmembrane region" description="Helical" evidence="7">
    <location>
        <begin position="200"/>
        <end position="221"/>
    </location>
</feature>
<dbReference type="GO" id="GO:0005886">
    <property type="term" value="C:plasma membrane"/>
    <property type="evidence" value="ECO:0007669"/>
    <property type="project" value="TreeGrafter"/>
</dbReference>
<dbReference type="EMBL" id="EF693744">
    <property type="protein sequence ID" value="ABV45176.1"/>
    <property type="molecule type" value="mRNA"/>
</dbReference>
<feature type="non-terminal residue" evidence="8">
    <location>
        <position position="1"/>
    </location>
</feature>
<dbReference type="InterPro" id="IPR018503">
    <property type="entry name" value="Tetraspanin_CS"/>
</dbReference>
<feature type="transmembrane region" description="Helical" evidence="7">
    <location>
        <begin position="87"/>
        <end position="109"/>
    </location>
</feature>
<dbReference type="SUPFAM" id="SSF48652">
    <property type="entry name" value="Tetraspanin"/>
    <property type="match status" value="1"/>
</dbReference>
<dbReference type="PRINTS" id="PR00259">
    <property type="entry name" value="TMFOUR"/>
</dbReference>
<sequence>FVKMVKNAKCSKAFLIVYNLFFVLLGGGMLGLGIYGRVGYDQSLSLLTEDNLNNACYVLIACGAVVFLTSFLGCCGAMAEKTWMLKIYTVIMTITLLLEIAIAVLGFVYRTKMNGIVTDQITDQITKAKAGDANAINRMDVLQNDFTCCGITSYSDWNPQTPPQSCCEHNESSPTCGSTTSNLYDRGCASEFSSFMETNLLAIGITAVIIAVLQLISISAARSVYHDIEGTYA</sequence>
<name>C6EQ35_9EUKA</name>
<dbReference type="Pfam" id="PF00335">
    <property type="entry name" value="Tetraspanin"/>
    <property type="match status" value="1"/>
</dbReference>
<evidence type="ECO:0000256" key="4">
    <source>
        <dbReference type="ARBA" id="ARBA00022989"/>
    </source>
</evidence>
<evidence type="ECO:0000256" key="7">
    <source>
        <dbReference type="SAM" id="Phobius"/>
    </source>
</evidence>
<dbReference type="PIRSF" id="PIRSF002419">
    <property type="entry name" value="Tetraspanin"/>
    <property type="match status" value="1"/>
</dbReference>
<dbReference type="InterPro" id="IPR008952">
    <property type="entry name" value="Tetraspanin_EC2_sf"/>
</dbReference>
<accession>C6EQ35</accession>
<protein>
    <submittedName>
        <fullName evidence="8">Putative tetraspanin</fullName>
    </submittedName>
</protein>
<reference evidence="8" key="1">
    <citation type="submission" date="2007-06" db="EMBL/GenBank/DDBJ databases">
        <title>A phylogenomic investigation into the origin of Metazoa.</title>
        <authorList>
            <person name="Ruiz-Trillo I."/>
            <person name="Burger G."/>
            <person name="Roger A.J."/>
            <person name="Lang B.F."/>
        </authorList>
    </citation>
    <scope>NUCLEOTIDE SEQUENCE</scope>
</reference>
<keyword evidence="3 7" id="KW-0812">Transmembrane</keyword>
<dbReference type="PROSITE" id="PS00421">
    <property type="entry name" value="TM4_1"/>
    <property type="match status" value="1"/>
</dbReference>
<keyword evidence="5 7" id="KW-0472">Membrane</keyword>
<dbReference type="PANTHER" id="PTHR19282">
    <property type="entry name" value="TETRASPANIN"/>
    <property type="match status" value="1"/>
</dbReference>
<evidence type="ECO:0000256" key="5">
    <source>
        <dbReference type="ARBA" id="ARBA00023136"/>
    </source>
</evidence>